<proteinExistence type="predicted"/>
<dbReference type="AlphaFoldDB" id="A0A5S4VT39"/>
<organism evidence="1 2">
    <name type="scientific">Bradyrhizobium cytisi</name>
    <dbReference type="NCBI Taxonomy" id="515489"/>
    <lineage>
        <taxon>Bacteria</taxon>
        <taxon>Pseudomonadati</taxon>
        <taxon>Pseudomonadota</taxon>
        <taxon>Alphaproteobacteria</taxon>
        <taxon>Hyphomicrobiales</taxon>
        <taxon>Nitrobacteraceae</taxon>
        <taxon>Bradyrhizobium</taxon>
    </lineage>
</organism>
<accession>A0A5S4VT39</accession>
<protein>
    <submittedName>
        <fullName evidence="1">Uncharacterized protein</fullName>
    </submittedName>
</protein>
<reference evidence="1 2" key="1">
    <citation type="submission" date="2019-08" db="EMBL/GenBank/DDBJ databases">
        <title>Bradyrhizobium hipponensis sp. nov., a rhizobium isolated from a Lupinus angustifolius root nodule in Tunisia.</title>
        <authorList>
            <person name="Off K."/>
            <person name="Rejili M."/>
            <person name="Mars M."/>
            <person name="Brachmann A."/>
            <person name="Marin M."/>
        </authorList>
    </citation>
    <scope>NUCLEOTIDE SEQUENCE [LARGE SCALE GENOMIC DNA]</scope>
    <source>
        <strain evidence="1 2">CTAW11</strain>
    </source>
</reference>
<evidence type="ECO:0000313" key="1">
    <source>
        <dbReference type="EMBL" id="TYL70151.1"/>
    </source>
</evidence>
<evidence type="ECO:0000313" key="2">
    <source>
        <dbReference type="Proteomes" id="UP000324853"/>
    </source>
</evidence>
<dbReference type="Proteomes" id="UP000324853">
    <property type="component" value="Unassembled WGS sequence"/>
</dbReference>
<dbReference type="OrthoDB" id="174137at2"/>
<dbReference type="EMBL" id="VSSR01000146">
    <property type="protein sequence ID" value="TYL70151.1"/>
    <property type="molecule type" value="Genomic_DNA"/>
</dbReference>
<dbReference type="RefSeq" id="WP_148756706.1">
    <property type="nucleotide sequence ID" value="NZ_VSSR01000146.1"/>
</dbReference>
<comment type="caution">
    <text evidence="1">The sequence shown here is derived from an EMBL/GenBank/DDBJ whole genome shotgun (WGS) entry which is preliminary data.</text>
</comment>
<sequence length="114" mass="12725">MAELRLGEGENAPGSELNLRVVWSIFRKSLPLYPPAERKELPPRVLMPPAEACARQDRAIANMATKDVEATDAEPERAGIERRIRKFLCDYFEELGIGSQVGAESARFRKSSHG</sequence>
<keyword evidence="2" id="KW-1185">Reference proteome</keyword>
<gene>
    <name evidence="1" type="ORF">FXB38_42035</name>
</gene>
<name>A0A5S4VT39_9BRAD</name>